<evidence type="ECO:0000313" key="2">
    <source>
        <dbReference type="EMBL" id="MDT0605297.1"/>
    </source>
</evidence>
<keyword evidence="1" id="KW-0812">Transmembrane</keyword>
<evidence type="ECO:0000313" key="3">
    <source>
        <dbReference type="Proteomes" id="UP001266357"/>
    </source>
</evidence>
<protein>
    <recommendedName>
        <fullName evidence="4">DUF4870 domain-containing protein</fullName>
    </recommendedName>
</protein>
<reference evidence="2 3" key="1">
    <citation type="submission" date="2023-09" db="EMBL/GenBank/DDBJ databases">
        <authorList>
            <person name="Rey-Velasco X."/>
        </authorList>
    </citation>
    <scope>NUCLEOTIDE SEQUENCE [LARGE SCALE GENOMIC DNA]</scope>
    <source>
        <strain evidence="2 3">W431</strain>
    </source>
</reference>
<evidence type="ECO:0000256" key="1">
    <source>
        <dbReference type="SAM" id="Phobius"/>
    </source>
</evidence>
<sequence>MFSHSDSRLQYDMVKIVSVLSYLTVIGWLIALCLYGDHKSSFARFHLRQSLGLILTGAMLAFIPLIGWLLCLGVIMAWFLGLFHAINGQRRYLPIVGKFYQTHFDFIQ</sequence>
<organism evidence="2 3">
    <name type="scientific">Thalassotalea castellviae</name>
    <dbReference type="NCBI Taxonomy" id="3075612"/>
    <lineage>
        <taxon>Bacteria</taxon>
        <taxon>Pseudomonadati</taxon>
        <taxon>Pseudomonadota</taxon>
        <taxon>Gammaproteobacteria</taxon>
        <taxon>Alteromonadales</taxon>
        <taxon>Colwelliaceae</taxon>
        <taxon>Thalassotalea</taxon>
    </lineage>
</organism>
<dbReference type="EMBL" id="JAVRIF010000013">
    <property type="protein sequence ID" value="MDT0605297.1"/>
    <property type="molecule type" value="Genomic_DNA"/>
</dbReference>
<name>A0ABU3A6X2_9GAMM</name>
<proteinExistence type="predicted"/>
<feature type="transmembrane region" description="Helical" evidence="1">
    <location>
        <begin position="12"/>
        <end position="31"/>
    </location>
</feature>
<evidence type="ECO:0008006" key="4">
    <source>
        <dbReference type="Google" id="ProtNLM"/>
    </source>
</evidence>
<dbReference type="Proteomes" id="UP001266357">
    <property type="component" value="Unassembled WGS sequence"/>
</dbReference>
<dbReference type="RefSeq" id="WP_311584858.1">
    <property type="nucleotide sequence ID" value="NZ_JAVRIF010000013.1"/>
</dbReference>
<keyword evidence="1" id="KW-1133">Transmembrane helix</keyword>
<keyword evidence="1" id="KW-0472">Membrane</keyword>
<accession>A0ABU3A6X2</accession>
<feature type="transmembrane region" description="Helical" evidence="1">
    <location>
        <begin position="51"/>
        <end position="83"/>
    </location>
</feature>
<keyword evidence="3" id="KW-1185">Reference proteome</keyword>
<gene>
    <name evidence="2" type="ORF">RM573_16975</name>
</gene>
<comment type="caution">
    <text evidence="2">The sequence shown here is derived from an EMBL/GenBank/DDBJ whole genome shotgun (WGS) entry which is preliminary data.</text>
</comment>